<keyword evidence="5" id="KW-1185">Reference proteome</keyword>
<gene>
    <name evidence="4" type="ORF">GGQ93_002041</name>
</gene>
<dbReference type="Gene3D" id="3.40.710.10">
    <property type="entry name" value="DD-peptidase/beta-lactamase superfamily"/>
    <property type="match status" value="1"/>
</dbReference>
<comment type="caution">
    <text evidence="4">The sequence shown here is derived from an EMBL/GenBank/DDBJ whole genome shotgun (WGS) entry which is preliminary data.</text>
</comment>
<dbReference type="Proteomes" id="UP000527324">
    <property type="component" value="Unassembled WGS sequence"/>
</dbReference>
<dbReference type="InterPro" id="IPR021860">
    <property type="entry name" value="Peptidase_S12_Pab87-rel_C"/>
</dbReference>
<dbReference type="PANTHER" id="PTHR46825:SF9">
    <property type="entry name" value="BETA-LACTAMASE-RELATED DOMAIN-CONTAINING PROTEIN"/>
    <property type="match status" value="1"/>
</dbReference>
<evidence type="ECO:0000313" key="4">
    <source>
        <dbReference type="EMBL" id="MBB5740323.1"/>
    </source>
</evidence>
<dbReference type="SUPFAM" id="SSF56601">
    <property type="entry name" value="beta-lactamase/transpeptidase-like"/>
    <property type="match status" value="1"/>
</dbReference>
<dbReference type="InterPro" id="IPR012338">
    <property type="entry name" value="Beta-lactam/transpept-like"/>
</dbReference>
<feature type="domain" description="Peptidase S12 Pab87-related C-terminal" evidence="3">
    <location>
        <begin position="368"/>
        <end position="447"/>
    </location>
</feature>
<evidence type="ECO:0000313" key="5">
    <source>
        <dbReference type="Proteomes" id="UP000527324"/>
    </source>
</evidence>
<organism evidence="4 5">
    <name type="scientific">Brevundimonas aurantiaca</name>
    <dbReference type="NCBI Taxonomy" id="74316"/>
    <lineage>
        <taxon>Bacteria</taxon>
        <taxon>Pseudomonadati</taxon>
        <taxon>Pseudomonadota</taxon>
        <taxon>Alphaproteobacteria</taxon>
        <taxon>Caulobacterales</taxon>
        <taxon>Caulobacteraceae</taxon>
        <taxon>Brevundimonas</taxon>
    </lineage>
</organism>
<protein>
    <submittedName>
        <fullName evidence="4">CubicO group peptidase (Beta-lactamase class C family)</fullName>
    </submittedName>
</protein>
<keyword evidence="1" id="KW-0732">Signal</keyword>
<dbReference type="Pfam" id="PF11954">
    <property type="entry name" value="DUF3471"/>
    <property type="match status" value="1"/>
</dbReference>
<sequence length="458" mass="48853">MPLFLRLRRGRLAASVLALALAPVLAAGPLAAQDRAPDVARMDQIVRASSEADAFSGAVLVARDGEILLDRGYGLANREWGVPNDGDVKFRLGSLSKQFTAVAVLLLSEQGKVDLDAPIKTWLPDAPAAWDAVTPRRLLSHTAGLPNFTTFADYEALKTRPATTAQLIARFSGRPLDFAPGEGFAYSNSGYILLSAVIEAASGQTYADFIQQALFTPLGMADSGYDRHDRILPRRASGYTKEASGVVHADYVDMSIPLGAGALYSTTHDLLKWEQALFGGRVLKPQSLAALTTPVRNGYALGLAATPDRKLVWHNGAIEGFNTYMAYAPDDRIAVIVLANLNGQAPDKLGPDLMTLARGGTVTLASERRVVTLPAEALAAYVGVYSLSPTFALTITAAEGGLKVQATGQPAFELKAQGDDAFFLTEVDAQITFTRDAEGRVDGLVLHQGGRDMPAKRQ</sequence>
<evidence type="ECO:0000259" key="2">
    <source>
        <dbReference type="Pfam" id="PF00144"/>
    </source>
</evidence>
<feature type="signal peptide" evidence="1">
    <location>
        <begin position="1"/>
        <end position="26"/>
    </location>
</feature>
<dbReference type="RefSeq" id="WP_221233663.1">
    <property type="nucleotide sequence ID" value="NZ_CAJFZW010000018.1"/>
</dbReference>
<dbReference type="InterPro" id="IPR050491">
    <property type="entry name" value="AmpC-like"/>
</dbReference>
<reference evidence="4 5" key="1">
    <citation type="submission" date="2020-08" db="EMBL/GenBank/DDBJ databases">
        <title>Genomic Encyclopedia of Type Strains, Phase IV (KMG-IV): sequencing the most valuable type-strain genomes for metagenomic binning, comparative biology and taxonomic classification.</title>
        <authorList>
            <person name="Goeker M."/>
        </authorList>
    </citation>
    <scope>NUCLEOTIDE SEQUENCE [LARGE SCALE GENOMIC DNA]</scope>
    <source>
        <strain evidence="4 5">DSM 4731</strain>
    </source>
</reference>
<feature type="domain" description="Beta-lactamase-related" evidence="2">
    <location>
        <begin position="43"/>
        <end position="348"/>
    </location>
</feature>
<dbReference type="Pfam" id="PF00144">
    <property type="entry name" value="Beta-lactamase"/>
    <property type="match status" value="1"/>
</dbReference>
<name>A0A7W9FAF0_9CAUL</name>
<dbReference type="AlphaFoldDB" id="A0A7W9FAF0"/>
<feature type="chain" id="PRO_5031397756" evidence="1">
    <location>
        <begin position="27"/>
        <end position="458"/>
    </location>
</feature>
<evidence type="ECO:0000256" key="1">
    <source>
        <dbReference type="SAM" id="SignalP"/>
    </source>
</evidence>
<accession>A0A7W9FAF0</accession>
<dbReference type="InterPro" id="IPR001466">
    <property type="entry name" value="Beta-lactam-related"/>
</dbReference>
<dbReference type="EMBL" id="JACHOQ010000004">
    <property type="protein sequence ID" value="MBB5740323.1"/>
    <property type="molecule type" value="Genomic_DNA"/>
</dbReference>
<dbReference type="PANTHER" id="PTHR46825">
    <property type="entry name" value="D-ALANYL-D-ALANINE-CARBOXYPEPTIDASE/ENDOPEPTIDASE AMPH"/>
    <property type="match status" value="1"/>
</dbReference>
<evidence type="ECO:0000259" key="3">
    <source>
        <dbReference type="Pfam" id="PF11954"/>
    </source>
</evidence>
<proteinExistence type="predicted"/>